<dbReference type="InterPro" id="IPR043197">
    <property type="entry name" value="Plakin"/>
</dbReference>
<dbReference type="InterPro" id="IPR002017">
    <property type="entry name" value="Spectrin_repeat"/>
</dbReference>
<organism evidence="3">
    <name type="scientific">Hyalella azteca</name>
    <name type="common">Amphipod</name>
    <dbReference type="NCBI Taxonomy" id="294128"/>
    <lineage>
        <taxon>Eukaryota</taxon>
        <taxon>Metazoa</taxon>
        <taxon>Ecdysozoa</taxon>
        <taxon>Arthropoda</taxon>
        <taxon>Crustacea</taxon>
        <taxon>Multicrustacea</taxon>
        <taxon>Malacostraca</taxon>
        <taxon>Eumalacostraca</taxon>
        <taxon>Peracarida</taxon>
        <taxon>Amphipoda</taxon>
        <taxon>Senticaudata</taxon>
        <taxon>Talitrida</taxon>
        <taxon>Talitroidea</taxon>
        <taxon>Hyalellidae</taxon>
        <taxon>Hyalella</taxon>
    </lineage>
</organism>
<proteinExistence type="predicted"/>
<feature type="coiled-coil region" evidence="1">
    <location>
        <begin position="1572"/>
        <end position="1599"/>
    </location>
</feature>
<reference evidence="3" key="1">
    <citation type="submission" date="2014-08" db="EMBL/GenBank/DDBJ databases">
        <authorList>
            <person name="Murali S."/>
            <person name="Richards S."/>
            <person name="Bandaranaike D."/>
            <person name="Bellair M."/>
            <person name="Blankenburg K."/>
            <person name="Chao H."/>
            <person name="Dinh H."/>
            <person name="Doddapaneni H."/>
            <person name="Dugan-Rocha S."/>
            <person name="Elkadiri S."/>
            <person name="Gnanaolivu R."/>
            <person name="Hughes D."/>
            <person name="Lee S."/>
            <person name="Li M."/>
            <person name="Ming W."/>
            <person name="Munidasa M."/>
            <person name="Muniz J."/>
            <person name="Nguyen L."/>
            <person name="Osuji N."/>
            <person name="Pu L.-L."/>
            <person name="Puazo M."/>
            <person name="Skinner E."/>
            <person name="Qu C."/>
            <person name="Quiroz J."/>
            <person name="Raj R."/>
            <person name="Weissenberger G."/>
            <person name="Xin Y."/>
            <person name="Zou X."/>
            <person name="Han Y."/>
            <person name="Worley K."/>
            <person name="Muzny D."/>
            <person name="Gibbs R."/>
        </authorList>
    </citation>
    <scope>NUCLEOTIDE SEQUENCE</scope>
    <source>
        <strain evidence="3">HAZT.00-mixed</strain>
        <tissue evidence="3">Whole organism</tissue>
    </source>
</reference>
<dbReference type="GO" id="GO:0016020">
    <property type="term" value="C:membrane"/>
    <property type="evidence" value="ECO:0007669"/>
    <property type="project" value="TreeGrafter"/>
</dbReference>
<dbReference type="GO" id="GO:0005198">
    <property type="term" value="F:structural molecule activity"/>
    <property type="evidence" value="ECO:0007669"/>
    <property type="project" value="TreeGrafter"/>
</dbReference>
<evidence type="ECO:0000256" key="1">
    <source>
        <dbReference type="SAM" id="Coils"/>
    </source>
</evidence>
<evidence type="ECO:0000313" key="3">
    <source>
        <dbReference type="EMBL" id="KAA0191405.1"/>
    </source>
</evidence>
<dbReference type="CDD" id="cd00176">
    <property type="entry name" value="SPEC"/>
    <property type="match status" value="13"/>
</dbReference>
<dbReference type="FunFam" id="1.20.58.60:FF:000039">
    <property type="entry name" value="Short stop, isoform N"/>
    <property type="match status" value="1"/>
</dbReference>
<dbReference type="GO" id="GO:0042060">
    <property type="term" value="P:wound healing"/>
    <property type="evidence" value="ECO:0007669"/>
    <property type="project" value="TreeGrafter"/>
</dbReference>
<evidence type="ECO:0000256" key="2">
    <source>
        <dbReference type="SAM" id="MobiDB-lite"/>
    </source>
</evidence>
<keyword evidence="1" id="KW-0175">Coiled coil</keyword>
<dbReference type="InterPro" id="IPR018159">
    <property type="entry name" value="Spectrin/alpha-actinin"/>
</dbReference>
<feature type="coiled-coil region" evidence="1">
    <location>
        <begin position="1784"/>
        <end position="1818"/>
    </location>
</feature>
<reference evidence="3" key="3">
    <citation type="submission" date="2019-06" db="EMBL/GenBank/DDBJ databases">
        <authorList>
            <person name="Poynton C."/>
            <person name="Hasenbein S."/>
            <person name="Benoit J.B."/>
            <person name="Sepulveda M.S."/>
            <person name="Poelchau M.F."/>
            <person name="Murali S.C."/>
            <person name="Chen S."/>
            <person name="Glastad K.M."/>
            <person name="Werren J.H."/>
            <person name="Vineis J.H."/>
            <person name="Bowen J.L."/>
            <person name="Friedrich M."/>
            <person name="Jones J."/>
            <person name="Robertson H.M."/>
            <person name="Feyereisen R."/>
            <person name="Mechler-Hickson A."/>
            <person name="Mathers N."/>
            <person name="Lee C.E."/>
            <person name="Colbourne J.K."/>
            <person name="Biales A."/>
            <person name="Johnston J.S."/>
            <person name="Wellborn G.A."/>
            <person name="Rosendale A.J."/>
            <person name="Cridge A.G."/>
            <person name="Munoz-Torres M.C."/>
            <person name="Bain P.A."/>
            <person name="Manny A.R."/>
            <person name="Major K.M."/>
            <person name="Lambert F.N."/>
            <person name="Vulpe C.D."/>
            <person name="Tuck P."/>
            <person name="Blalock B.J."/>
            <person name="Lin Y.-Y."/>
            <person name="Smith M.E."/>
            <person name="Ochoa-Acuna H."/>
            <person name="Chen M.-J.M."/>
            <person name="Childers C.P."/>
            <person name="Qu J."/>
            <person name="Dugan S."/>
            <person name="Lee S.L."/>
            <person name="Chao H."/>
            <person name="Dinh H."/>
            <person name="Han Y."/>
            <person name="Doddapaneni H."/>
            <person name="Worley K.C."/>
            <person name="Muzny D.M."/>
            <person name="Gibbs R.A."/>
            <person name="Richards S."/>
        </authorList>
    </citation>
    <scope>NUCLEOTIDE SEQUENCE</scope>
    <source>
        <strain evidence="3">HAZT.00-mixed</strain>
        <tissue evidence="3">Whole organism</tissue>
    </source>
</reference>
<dbReference type="GO" id="GO:0030056">
    <property type="term" value="C:hemidesmosome"/>
    <property type="evidence" value="ECO:0007669"/>
    <property type="project" value="TreeGrafter"/>
</dbReference>
<feature type="coiled-coil region" evidence="1">
    <location>
        <begin position="1664"/>
        <end position="1691"/>
    </location>
</feature>
<feature type="compositionally biased region" description="Polar residues" evidence="2">
    <location>
        <begin position="243"/>
        <end position="252"/>
    </location>
</feature>
<dbReference type="PANTHER" id="PTHR23169">
    <property type="entry name" value="ENVOPLAKIN"/>
    <property type="match status" value="1"/>
</dbReference>
<dbReference type="Proteomes" id="UP000711488">
    <property type="component" value="Unassembled WGS sequence"/>
</dbReference>
<dbReference type="FunFam" id="1.20.58.60:FF:000001">
    <property type="entry name" value="Microtubule-actin cross-linking factor 1"/>
    <property type="match status" value="4"/>
</dbReference>
<dbReference type="GO" id="GO:0045104">
    <property type="term" value="P:intermediate filament cytoskeleton organization"/>
    <property type="evidence" value="ECO:0007669"/>
    <property type="project" value="InterPro"/>
</dbReference>
<dbReference type="GO" id="GO:0031122">
    <property type="term" value="P:cytoplasmic microtubule organization"/>
    <property type="evidence" value="ECO:0007669"/>
    <property type="project" value="TreeGrafter"/>
</dbReference>
<comment type="caution">
    <text evidence="3">The sequence shown here is derived from an EMBL/GenBank/DDBJ whole genome shotgun (WGS) entry which is preliminary data.</text>
</comment>
<feature type="coiled-coil region" evidence="1">
    <location>
        <begin position="371"/>
        <end position="409"/>
    </location>
</feature>
<protein>
    <recommendedName>
        <fullName evidence="4">Dystonin</fullName>
    </recommendedName>
</protein>
<dbReference type="GO" id="GO:0005737">
    <property type="term" value="C:cytoplasm"/>
    <property type="evidence" value="ECO:0007669"/>
    <property type="project" value="TreeGrafter"/>
</dbReference>
<feature type="coiled-coil region" evidence="1">
    <location>
        <begin position="985"/>
        <end position="1074"/>
    </location>
</feature>
<dbReference type="EMBL" id="JQDR03012328">
    <property type="protein sequence ID" value="KAA0191405.1"/>
    <property type="molecule type" value="Genomic_DNA"/>
</dbReference>
<evidence type="ECO:0008006" key="4">
    <source>
        <dbReference type="Google" id="ProtNLM"/>
    </source>
</evidence>
<accession>A0A6A0GXK8</accession>
<dbReference type="SMART" id="SM00150">
    <property type="entry name" value="SPEC"/>
    <property type="match status" value="25"/>
</dbReference>
<sequence length="2883" mass="328151">MEEVSSELDAFTVSVEHFQEWYIEIVEIVESKEVLQLDTESYGRKIAAITQQRDARTSDFEGMIRTGKDLVNKKDVTDTPPVREQIKNLESQWKDLNDVLDDSARAGKERSEQMVAYEAARNKLMQYLTTTENILDTMPAVGLEQEIVKNQTEELKPLLKEYAATEALVNKVMETGAIYDALLRGDRSDSPGRRRSSVAPVKRTSISTPLKGSVRRVSQDTRSQSPGAKLLGYNGTGPMSPGGFNSPSSRRTSTQSFILEEMSPVQQELSEMNTRYDMIGIRLNERQRELENVREELRRIGDSLRNIAQAIEKAERALPRDAVPTSKEEADKQNKLVKSIRDDMIDKQSALDSVRNQVTDLLKRRPTAPGAEMLMDQLESVMERFKDLQNRLKERLNFLSEMKDFLDAEDSLKLWLNSKDKMMSVLGPIASDPRMVQMQAQQVQVLRDEFLNQEPKLNSLNDSGDKIIGLTEPGSPAGKKINEKLDVVNNKWTELLGQLDSRDAALNAACDASKDFYDMYNKINDNMQKLSDDLDDANSGGVEPSKQLEILQNVEDGLANIRGPLVNLEGLAEHLVSILSDPASKSDIKNKLGHLNRLFSNLERKLGNRKGELEASLRDQEEFGNSCHAVQDWLADQIAHLKDQLQVSADRDVLSKQVAEFEPVYKELMSKEHEVIMMINKGKDIVNKSPKKDINKMLSTTLDDIKKEWDNVRKTAVDRRSRLQKCMDNCNKFHSMQDRFNPWLDKAEQKANSFEPIAFNKKDIDKQMKEMQTFKNDLSRHSGEYENNKSAGDSLIACTDIDHEVVLDLLSIMKERWDALNALAIGRSQDLDEVAQKLAEFLDKSRDVGHALQRCEDKLSSRGNESDPKSLERMKALLDEADGLGQQVDQVTRKGEDLLNAADQLGSDGSNVQDEVENLKDRYGDLKNKLEGKCQDLEEASNAVNQFSGLIKNVGQEITGLDDELDRMKPVGRDIKTVAGQIDELHDYMRKVDKKADEIDEAKAVLKDLVSHGFTGSNSKVAEDQIKQLEKQLKKVHDRADSRDKELDTVYKKLENFYDKFSKAANEIKEADKEAENFKPVGADVDTIRAQQKEFKQFRARRIEALGKQVSECNKLGQGLVQSAHSTVDTSQLEKDLDALNAIWNSLKDMIAERERGLDKGLLRSGKFQDAIDNMAQWLKTFEEMMDGQAPISGEYSVVKAQAQEQKFIRKTITDKQGEMQDLIDMGRNLAADVDPAEKANVERQLQELVGKFDDANARSLDRMDALEEAVKVAKAFQNKLNPILEWLTRSEKKLKAMSTVPSDEEKIQRLIDQHDRLHDEILGQKPAFDELTDIATTLMNLIGDDEGNALADKLQATTDRYGQLVEDSEALGRLLQESKVGLRHLVLTYEDLLSWMEEMEARLSKYRVVSVFVDKLLEQMDELSDLGDEVVSHEKQVQEVMESGNMLMKNISSDEALQLKEKLDSINRRYSDLHSKASDLHKAANEALPLVQQFHKAHDSLNSWMGNAENRLKSIDSSGQGLPEEDIEDLAKEIQQNRPLIEAVNLVGPQLCQLSPGEGASIIETIVTRANRRFEQICEQIQRRMERLQMSKKRSKEVTHDIDELLDWFREVEHQIQEAEPPSVEPDEIRIQLKEHKALNDDVASQKGRVRDVLSNAKKIIREAAYSEDLGDMKEKMEDLKDTMESVSKLSSDRMSNLEQALPLAEHFFDTHQELDEWLHAIENEALALTAPAVRPDQIARQIERNKAFLQSVADHKPLLDRLNKTGGALLKLVNAEDSAKIQDILESDNQRYNNLKSELRERAQALEDALQETSQFSDKLDGMLSSLNETANLVKNAEPISAHPEKIHEQQLENNSIIEDLERKETAFEAVKAAAEDVINKASRNDPAVRDIKGKLDHLNKLWDNIQEATKHRGKSLDDALAMAEKFWDELQNVMDQLKDLQDALKTQEPVAVEPSLLKQQRNELDQIKGKIDKTKPEVESVRRTGRDLMTLCGDADKPEVKKNIEELDYAWDNVTGLYAKREENLIDAMEKAMEFHDTLRNMLDFLTKAEKRFKDLGPIASDIESIKGQMNQLHKFKDDVDPHMVKVESLNRQAQELRERTTPDQAAAIMQPLGEVNRRWDDLMKNINDRQRNLENALLKLGQFQHTLKELLVWIERTSKNLDDLKPVFGDPQVIEVELAKLKVTINDIQAHQSSVDALNDAGRQLIESDKGSEDASQTQKKLQELNKKWENLQDKAIGKQTDLENALREAQIFNAEVQDLILWLGDIDQAISASKPVGGLPETAKEQLLRFMEIFDDLEDNRSKVESTLQQGQDYLKRSREGAATNLNHGLRTLKSKWESVLNRANDKKIKLEIALKEATEFDEALQQFVAWLTEAENFLLNQQPVSRILEIVIQQIEEHNNFKKDVTAHREVMMNLDKKGTHLKYFSQKQDVILIKNLLVSVQHRWEKVVSKAAERTRALDLGLKEAKDFHDAWSELIAWLDDAEETLDELAANVGNDPDKIKAQIAKHKEFQKQLGAKQPMYDMTLKMGKNIQNKAPKSDEETIKNMLAELKSKWSNVCQKSVDRQRKLEEALLFTGQFKEATGALMDWLKKVEMGLVGDGPVHGDIDTVNSLMEKHKDFCKEMNNRKTQVDSVRRISEDLLVKATPEDASNIRAQMSELLSTWDAVERATERHTERLQDAWHDAEKMHKSVHILLDWLSNAEMKLRYAGSLPQDEDEVRQQIAEHEAFMQELRIKEKEKNETIAFAEEILAKAHPDAISTIKHWINIIQTRWEEAVSWADQRDQRLQDHFRTLADLQSLMDGLMRWLTRAQEDLTDLESQALPDEIPPILGLISDHKEFMDELQKKEPEVLSICKPTKVRPSVSLPGKKKSRGSMG</sequence>
<feature type="coiled-coil region" evidence="1">
    <location>
        <begin position="874"/>
        <end position="940"/>
    </location>
</feature>
<feature type="region of interest" description="Disordered" evidence="2">
    <location>
        <begin position="184"/>
        <end position="252"/>
    </location>
</feature>
<dbReference type="GO" id="GO:0005882">
    <property type="term" value="C:intermediate filament"/>
    <property type="evidence" value="ECO:0007669"/>
    <property type="project" value="TreeGrafter"/>
</dbReference>
<name>A0A6A0GXK8_HYAAZ</name>
<dbReference type="Pfam" id="PF00435">
    <property type="entry name" value="Spectrin"/>
    <property type="match status" value="18"/>
</dbReference>
<dbReference type="PANTHER" id="PTHR23169:SF23">
    <property type="entry name" value="SHORT STOP, ISOFORM H"/>
    <property type="match status" value="1"/>
</dbReference>
<gene>
    <name evidence="3" type="ORF">HAZT_HAZT007390</name>
</gene>
<dbReference type="SUPFAM" id="SSF46966">
    <property type="entry name" value="Spectrin repeat"/>
    <property type="match status" value="20"/>
</dbReference>
<reference evidence="3" key="2">
    <citation type="journal article" date="2018" name="Environ. Sci. Technol.">
        <title>The Toxicogenome of Hyalella azteca: A Model for Sediment Ecotoxicology and Evolutionary Toxicology.</title>
        <authorList>
            <person name="Poynton H.C."/>
            <person name="Hasenbein S."/>
            <person name="Benoit J.B."/>
            <person name="Sepulveda M.S."/>
            <person name="Poelchau M.F."/>
            <person name="Hughes D.S.T."/>
            <person name="Murali S.C."/>
            <person name="Chen S."/>
            <person name="Glastad K.M."/>
            <person name="Goodisman M.A.D."/>
            <person name="Werren J.H."/>
            <person name="Vineis J.H."/>
            <person name="Bowen J.L."/>
            <person name="Friedrich M."/>
            <person name="Jones J."/>
            <person name="Robertson H.M."/>
            <person name="Feyereisen R."/>
            <person name="Mechler-Hickson A."/>
            <person name="Mathers N."/>
            <person name="Lee C.E."/>
            <person name="Colbourne J.K."/>
            <person name="Biales A."/>
            <person name="Johnston J.S."/>
            <person name="Wellborn G.A."/>
            <person name="Rosendale A.J."/>
            <person name="Cridge A.G."/>
            <person name="Munoz-Torres M.C."/>
            <person name="Bain P.A."/>
            <person name="Manny A.R."/>
            <person name="Major K.M."/>
            <person name="Lambert F.N."/>
            <person name="Vulpe C.D."/>
            <person name="Tuck P."/>
            <person name="Blalock B.J."/>
            <person name="Lin Y.Y."/>
            <person name="Smith M.E."/>
            <person name="Ochoa-Acuna H."/>
            <person name="Chen M.M."/>
            <person name="Childers C.P."/>
            <person name="Qu J."/>
            <person name="Dugan S."/>
            <person name="Lee S.L."/>
            <person name="Chao H."/>
            <person name="Dinh H."/>
            <person name="Han Y."/>
            <person name="Doddapaneni H."/>
            <person name="Worley K.C."/>
            <person name="Muzny D.M."/>
            <person name="Gibbs R.A."/>
            <person name="Richards S."/>
        </authorList>
    </citation>
    <scope>NUCLEOTIDE SEQUENCE</scope>
    <source>
        <strain evidence="3">HAZT.00-mixed</strain>
        <tissue evidence="3">Whole organism</tissue>
    </source>
</reference>
<dbReference type="Gene3D" id="1.20.58.60">
    <property type="match status" value="22"/>
</dbReference>